<name>A0AAD3H4V0_9STRA</name>
<proteinExistence type="predicted"/>
<evidence type="ECO:0000313" key="2">
    <source>
        <dbReference type="Proteomes" id="UP001054902"/>
    </source>
</evidence>
<comment type="caution">
    <text evidence="1">The sequence shown here is derived from an EMBL/GenBank/DDBJ whole genome shotgun (WGS) entry which is preliminary data.</text>
</comment>
<keyword evidence="2" id="KW-1185">Reference proteome</keyword>
<dbReference type="EMBL" id="BLLK01000039">
    <property type="protein sequence ID" value="GFH50450.1"/>
    <property type="molecule type" value="Genomic_DNA"/>
</dbReference>
<organism evidence="1 2">
    <name type="scientific">Chaetoceros tenuissimus</name>
    <dbReference type="NCBI Taxonomy" id="426638"/>
    <lineage>
        <taxon>Eukaryota</taxon>
        <taxon>Sar</taxon>
        <taxon>Stramenopiles</taxon>
        <taxon>Ochrophyta</taxon>
        <taxon>Bacillariophyta</taxon>
        <taxon>Coscinodiscophyceae</taxon>
        <taxon>Chaetocerotophycidae</taxon>
        <taxon>Chaetocerotales</taxon>
        <taxon>Chaetocerotaceae</taxon>
        <taxon>Chaetoceros</taxon>
    </lineage>
</organism>
<gene>
    <name evidence="1" type="ORF">CTEN210_06926</name>
</gene>
<accession>A0AAD3H4V0</accession>
<dbReference type="AlphaFoldDB" id="A0AAD3H4V0"/>
<dbReference type="Proteomes" id="UP001054902">
    <property type="component" value="Unassembled WGS sequence"/>
</dbReference>
<evidence type="ECO:0000313" key="1">
    <source>
        <dbReference type="EMBL" id="GFH50450.1"/>
    </source>
</evidence>
<protein>
    <submittedName>
        <fullName evidence="1">Blackbeard</fullName>
    </submittedName>
</protein>
<sequence>MVLKKTTRGWELLVEWKDGMMSWVPLKDLKNSNPVELAQYAVMNALEEEPVFKWWVPYTLKKRDAIVAKVKSKYWVTAHKFGIRIPKSADEAYKLDADSKTTFWTDATNKEMENVRVAFEVLSGVTPEEMCTGKVRPGYKFIPCHMIFDIKMDGKFTRKARLVAGGHVTDPPTAITYSSIVSCDSVRISLVTLIY</sequence>
<reference evidence="1 2" key="1">
    <citation type="journal article" date="2021" name="Sci. Rep.">
        <title>The genome of the diatom Chaetoceros tenuissimus carries an ancient integrated fragment of an extant virus.</title>
        <authorList>
            <person name="Hongo Y."/>
            <person name="Kimura K."/>
            <person name="Takaki Y."/>
            <person name="Yoshida Y."/>
            <person name="Baba S."/>
            <person name="Kobayashi G."/>
            <person name="Nagasaki K."/>
            <person name="Hano T."/>
            <person name="Tomaru Y."/>
        </authorList>
    </citation>
    <scope>NUCLEOTIDE SEQUENCE [LARGE SCALE GENOMIC DNA]</scope>
    <source>
        <strain evidence="1 2">NIES-3715</strain>
    </source>
</reference>